<dbReference type="SUPFAM" id="SSF54593">
    <property type="entry name" value="Glyoxalase/Bleomycin resistance protein/Dihydroxybiphenyl dioxygenase"/>
    <property type="match status" value="1"/>
</dbReference>
<evidence type="ECO:0000259" key="1">
    <source>
        <dbReference type="PROSITE" id="PS51819"/>
    </source>
</evidence>
<dbReference type="PROSITE" id="PS51819">
    <property type="entry name" value="VOC"/>
    <property type="match status" value="1"/>
</dbReference>
<gene>
    <name evidence="2" type="ORF">SAMN05216174_101994</name>
</gene>
<evidence type="ECO:0000313" key="3">
    <source>
        <dbReference type="Proteomes" id="UP000199501"/>
    </source>
</evidence>
<dbReference type="RefSeq" id="WP_091448466.1">
    <property type="nucleotide sequence ID" value="NZ_FMZZ01000001.1"/>
</dbReference>
<dbReference type="PANTHER" id="PTHR35908">
    <property type="entry name" value="HYPOTHETICAL FUSION PROTEIN"/>
    <property type="match status" value="1"/>
</dbReference>
<reference evidence="3" key="1">
    <citation type="submission" date="2016-10" db="EMBL/GenBank/DDBJ databases">
        <authorList>
            <person name="Varghese N."/>
            <person name="Submissions S."/>
        </authorList>
    </citation>
    <scope>NUCLEOTIDE SEQUENCE [LARGE SCALE GENOMIC DNA]</scope>
    <source>
        <strain evidence="3">IBRC-M 10403</strain>
    </source>
</reference>
<dbReference type="Gene3D" id="3.10.180.10">
    <property type="entry name" value="2,3-Dihydroxybiphenyl 1,2-Dioxygenase, domain 1"/>
    <property type="match status" value="1"/>
</dbReference>
<dbReference type="CDD" id="cd06587">
    <property type="entry name" value="VOC"/>
    <property type="match status" value="1"/>
</dbReference>
<dbReference type="InterPro" id="IPR041581">
    <property type="entry name" value="Glyoxalase_6"/>
</dbReference>
<name>A0A1G6KP98_9PSEU</name>
<dbReference type="InterPro" id="IPR029068">
    <property type="entry name" value="Glyas_Bleomycin-R_OHBP_Dase"/>
</dbReference>
<proteinExistence type="predicted"/>
<dbReference type="OrthoDB" id="15077at2"/>
<organism evidence="2 3">
    <name type="scientific">Actinokineospora iranica</name>
    <dbReference type="NCBI Taxonomy" id="1271860"/>
    <lineage>
        <taxon>Bacteria</taxon>
        <taxon>Bacillati</taxon>
        <taxon>Actinomycetota</taxon>
        <taxon>Actinomycetes</taxon>
        <taxon>Pseudonocardiales</taxon>
        <taxon>Pseudonocardiaceae</taxon>
        <taxon>Actinokineospora</taxon>
    </lineage>
</organism>
<dbReference type="Proteomes" id="UP000199501">
    <property type="component" value="Unassembled WGS sequence"/>
</dbReference>
<dbReference type="EMBL" id="FMZZ01000001">
    <property type="protein sequence ID" value="SDC32176.1"/>
    <property type="molecule type" value="Genomic_DNA"/>
</dbReference>
<dbReference type="STRING" id="1271860.SAMN05216174_101994"/>
<sequence>MTIGIGGVTIDCENPRALAEFWTKALGYEVVADYEGEFLFLGLPGMTFGDSLYVGLQRVPEKRLGKNRVHLDFHTEDRPAEVARLVALGAAELDVQTIPGLTWTVLADPEGNEFCVGSSNG</sequence>
<dbReference type="InterPro" id="IPR037523">
    <property type="entry name" value="VOC_core"/>
</dbReference>
<dbReference type="PANTHER" id="PTHR35908:SF1">
    <property type="entry name" value="CONSERVED PROTEIN"/>
    <property type="match status" value="1"/>
</dbReference>
<accession>A0A1G6KP98</accession>
<dbReference type="AlphaFoldDB" id="A0A1G6KP98"/>
<evidence type="ECO:0000313" key="2">
    <source>
        <dbReference type="EMBL" id="SDC32176.1"/>
    </source>
</evidence>
<protein>
    <recommendedName>
        <fullName evidence="1">VOC domain-containing protein</fullName>
    </recommendedName>
</protein>
<keyword evidence="3" id="KW-1185">Reference proteome</keyword>
<feature type="domain" description="VOC" evidence="1">
    <location>
        <begin position="4"/>
        <end position="119"/>
    </location>
</feature>
<dbReference type="Pfam" id="PF18029">
    <property type="entry name" value="Glyoxalase_6"/>
    <property type="match status" value="1"/>
</dbReference>